<feature type="transmembrane region" description="Helical" evidence="2">
    <location>
        <begin position="397"/>
        <end position="420"/>
    </location>
</feature>
<evidence type="ECO:0000313" key="4">
    <source>
        <dbReference type="EMBL" id="GHD44589.1"/>
    </source>
</evidence>
<dbReference type="PANTHER" id="PTHR43849">
    <property type="entry name" value="BLL3936 PROTEIN"/>
    <property type="match status" value="1"/>
</dbReference>
<keyword evidence="5" id="KW-1185">Reference proteome</keyword>
<feature type="transmembrane region" description="Helical" evidence="2">
    <location>
        <begin position="162"/>
        <end position="180"/>
    </location>
</feature>
<reference evidence="4" key="1">
    <citation type="journal article" date="2014" name="Int. J. Syst. Evol. Microbiol.">
        <title>Complete genome sequence of Corynebacterium casei LMG S-19264T (=DSM 44701T), isolated from a smear-ripened cheese.</title>
        <authorList>
            <consortium name="US DOE Joint Genome Institute (JGI-PGF)"/>
            <person name="Walter F."/>
            <person name="Albersmeier A."/>
            <person name="Kalinowski J."/>
            <person name="Ruckert C."/>
        </authorList>
    </citation>
    <scope>NUCLEOTIDE SEQUENCE</scope>
    <source>
        <strain evidence="4">KCTC 42651</strain>
    </source>
</reference>
<proteinExistence type="predicted"/>
<organism evidence="4 5">
    <name type="scientific">Thalassobaculum fulvum</name>
    <dbReference type="NCBI Taxonomy" id="1633335"/>
    <lineage>
        <taxon>Bacteria</taxon>
        <taxon>Pseudomonadati</taxon>
        <taxon>Pseudomonadota</taxon>
        <taxon>Alphaproteobacteria</taxon>
        <taxon>Rhodospirillales</taxon>
        <taxon>Thalassobaculaceae</taxon>
        <taxon>Thalassobaculum</taxon>
    </lineage>
</organism>
<dbReference type="GO" id="GO:0022857">
    <property type="term" value="F:transmembrane transporter activity"/>
    <property type="evidence" value="ECO:0007669"/>
    <property type="project" value="UniProtKB-UniRule"/>
</dbReference>
<dbReference type="Pfam" id="PF06808">
    <property type="entry name" value="DctM"/>
    <property type="match status" value="2"/>
</dbReference>
<reference evidence="4" key="2">
    <citation type="submission" date="2020-09" db="EMBL/GenBank/DDBJ databases">
        <authorList>
            <person name="Sun Q."/>
            <person name="Kim S."/>
        </authorList>
    </citation>
    <scope>NUCLEOTIDE SEQUENCE</scope>
    <source>
        <strain evidence="4">KCTC 42651</strain>
    </source>
</reference>
<feature type="transmembrane region" description="Helical" evidence="2">
    <location>
        <begin position="205"/>
        <end position="227"/>
    </location>
</feature>
<comment type="caution">
    <text evidence="4">The sequence shown here is derived from an EMBL/GenBank/DDBJ whole genome shotgun (WGS) entry which is preliminary data.</text>
</comment>
<comment type="function">
    <text evidence="1">Part of the tripartite ATP-independent periplasmic (TRAP) transport system.</text>
</comment>
<dbReference type="EMBL" id="BMZS01000002">
    <property type="protein sequence ID" value="GHD44589.1"/>
    <property type="molecule type" value="Genomic_DNA"/>
</dbReference>
<feature type="transmembrane region" description="Helical" evidence="2">
    <location>
        <begin position="642"/>
        <end position="665"/>
    </location>
</feature>
<protein>
    <submittedName>
        <fullName evidence="4">C4-dicarboxylate ABC transporter</fullName>
    </submittedName>
</protein>
<evidence type="ECO:0000259" key="3">
    <source>
        <dbReference type="Pfam" id="PF06808"/>
    </source>
</evidence>
<evidence type="ECO:0000256" key="1">
    <source>
        <dbReference type="RuleBase" id="RU369079"/>
    </source>
</evidence>
<feature type="transmembrane region" description="Helical" evidence="2">
    <location>
        <begin position="106"/>
        <end position="124"/>
    </location>
</feature>
<comment type="subcellular location">
    <subcellularLocation>
        <location evidence="1">Cell inner membrane</location>
        <topology evidence="1">Multi-pass membrane protein</topology>
    </subcellularLocation>
</comment>
<dbReference type="Proteomes" id="UP000630353">
    <property type="component" value="Unassembled WGS sequence"/>
</dbReference>
<feature type="domain" description="TRAP C4-dicarboxylate transport system permease DctM subunit" evidence="3">
    <location>
        <begin position="425"/>
        <end position="628"/>
    </location>
</feature>
<feature type="transmembrane region" description="Helical" evidence="2">
    <location>
        <begin position="677"/>
        <end position="703"/>
    </location>
</feature>
<feature type="transmembrane region" description="Helical" evidence="2">
    <location>
        <begin position="521"/>
        <end position="547"/>
    </location>
</feature>
<keyword evidence="1" id="KW-0813">Transport</keyword>
<dbReference type="GO" id="GO:0005886">
    <property type="term" value="C:plasma membrane"/>
    <property type="evidence" value="ECO:0007669"/>
    <property type="project" value="UniProtKB-SubCell"/>
</dbReference>
<dbReference type="NCBIfam" id="TIGR02123">
    <property type="entry name" value="TRAP_fused"/>
    <property type="match status" value="1"/>
</dbReference>
<keyword evidence="1" id="KW-0997">Cell inner membrane</keyword>
<dbReference type="AlphaFoldDB" id="A0A918XQW1"/>
<feature type="domain" description="TRAP C4-dicarboxylate transport system permease DctM subunit" evidence="3">
    <location>
        <begin position="148"/>
        <end position="416"/>
    </location>
</feature>
<gene>
    <name evidence="4" type="ORF">GCM10017083_12150</name>
</gene>
<evidence type="ECO:0000256" key="2">
    <source>
        <dbReference type="SAM" id="Phobius"/>
    </source>
</evidence>
<feature type="transmembrane region" description="Helical" evidence="2">
    <location>
        <begin position="427"/>
        <end position="458"/>
    </location>
</feature>
<dbReference type="InterPro" id="IPR011853">
    <property type="entry name" value="TRAP_DctM-Dct_fused"/>
</dbReference>
<feature type="transmembrane region" description="Helical" evidence="2">
    <location>
        <begin position="136"/>
        <end position="155"/>
    </location>
</feature>
<feature type="transmembrane region" description="Helical" evidence="2">
    <location>
        <begin position="77"/>
        <end position="94"/>
    </location>
</feature>
<feature type="transmembrane region" description="Helical" evidence="2">
    <location>
        <begin position="51"/>
        <end position="71"/>
    </location>
</feature>
<feature type="transmembrane region" description="Helical" evidence="2">
    <location>
        <begin position="605"/>
        <end position="622"/>
    </location>
</feature>
<feature type="transmembrane region" description="Helical" evidence="2">
    <location>
        <begin position="330"/>
        <end position="351"/>
    </location>
</feature>
<keyword evidence="2" id="KW-0812">Transmembrane</keyword>
<feature type="transmembrane region" description="Helical" evidence="2">
    <location>
        <begin position="292"/>
        <end position="318"/>
    </location>
</feature>
<sequence>MATADNKPTKLGGYRAMSETANRHVAPQAEAAGGHHDVLAAGFPATVEGRLLFWIAFAFSAFQIATAAHLLDLPSQVTRAIHVGFLVALTFPLVALGRRYATAPRVAAWALGIAGFAVALYQWVEYTPLLLRAGDPLPLDIGFGILALATVFLAAYAIMGPALPIISGAFLLYCLLGQYLPSPLNHRGYDIAQVIDHMAFGTEGIYGIPVFVSSTYIFLFILFGAFLEKAGMIGLFTDVAMGLVGHARGGGAKVAVVSSGLMGTISGSGVANVVATGQFTIPLMKRFGYRPAFAGGVEATASMGGQIMPPVMGAVAFIMAETLDVPYYEVVKAAIIPAVLYFASAFWVVHLEAGKHRLLGLPKEELPSVTAAIRKNWYLLLPLAALVYLLFSGYTPLFAGTVGLALTVLLILGGSVALGLRSNALRSVFWVCLGLVAAAFLEWGIEVIAAAVAVLIAANLLSRGGRATLALCRDSLAEGAKTALPVGVACTIVGIIIGTMTLTGAANTFGQFIVSVGDQSLFLSLLLTMLTCLVLGMGIPTIPNYIITSSIAGPALLKLGVPLMVSHMFVFYFGILADLTPPVALACFAAAPIARASGLKISFEAIKVATAGFVIPFMAVYTPALMLQDGGPLSEALGYPVAVAYIVFKTTLAIGLWGAAVIGFLRTRMTAWERVLATLAAFMLVAAFPITDEIGFALAALSIAGHLWRSRRPAAVGA</sequence>
<name>A0A918XQW1_9PROT</name>
<feature type="transmembrane region" description="Helical" evidence="2">
    <location>
        <begin position="372"/>
        <end position="391"/>
    </location>
</feature>
<dbReference type="PANTHER" id="PTHR43849:SF2">
    <property type="entry name" value="BLL3936 PROTEIN"/>
    <property type="match status" value="1"/>
</dbReference>
<evidence type="ECO:0000313" key="5">
    <source>
        <dbReference type="Proteomes" id="UP000630353"/>
    </source>
</evidence>
<keyword evidence="2" id="KW-0472">Membrane</keyword>
<keyword evidence="1" id="KW-1003">Cell membrane</keyword>
<feature type="transmembrane region" description="Helical" evidence="2">
    <location>
        <begin position="483"/>
        <end position="509"/>
    </location>
</feature>
<accession>A0A918XQW1</accession>
<feature type="transmembrane region" description="Helical" evidence="2">
    <location>
        <begin position="567"/>
        <end position="593"/>
    </location>
</feature>
<dbReference type="InterPro" id="IPR010656">
    <property type="entry name" value="DctM"/>
</dbReference>
<keyword evidence="2" id="KW-1133">Transmembrane helix</keyword>